<gene>
    <name evidence="1" type="ORF">R3Q16_28940</name>
</gene>
<dbReference type="Proteomes" id="UP001185927">
    <property type="component" value="Unassembled WGS sequence"/>
</dbReference>
<dbReference type="EMBL" id="JAWLKB010000021">
    <property type="protein sequence ID" value="MDV6270662.1"/>
    <property type="molecule type" value="Genomic_DNA"/>
</dbReference>
<protein>
    <submittedName>
        <fullName evidence="1">Uncharacterized protein</fullName>
    </submittedName>
</protein>
<evidence type="ECO:0000313" key="1">
    <source>
        <dbReference type="EMBL" id="MDV6270662.1"/>
    </source>
</evidence>
<sequence length="159" mass="17035">MEHRGQVKVSDHMLWLVQVPLPSDLIPPPTGIPGFVYFGNGGAITQTGVAGGTVDVTVVVLDEEPPVDASVWEDIDEGDLRTEEVGEVYIAGGYSFENIIPGNGRSLIPGAVAAHRVRVSASGRAAHYDEVADGEKYLIQMWPTSEPEAARKIQNLSGR</sequence>
<accession>A0ABU4C2F4</accession>
<keyword evidence="2" id="KW-1185">Reference proteome</keyword>
<comment type="caution">
    <text evidence="1">The sequence shown here is derived from an EMBL/GenBank/DDBJ whole genome shotgun (WGS) entry which is preliminary data.</text>
</comment>
<proteinExistence type="predicted"/>
<dbReference type="RefSeq" id="WP_317545119.1">
    <property type="nucleotide sequence ID" value="NZ_JAWLKB010000021.1"/>
</dbReference>
<name>A0ABU4C2F4_RHOGO</name>
<evidence type="ECO:0000313" key="2">
    <source>
        <dbReference type="Proteomes" id="UP001185927"/>
    </source>
</evidence>
<reference evidence="1 2" key="1">
    <citation type="submission" date="2023-10" db="EMBL/GenBank/DDBJ databases">
        <title>Development of a sustainable strategy for remediation of hydrocarbon-contaminated territories based on the waste exchange concept.</title>
        <authorList>
            <person name="Krivoruchko A."/>
        </authorList>
    </citation>
    <scope>NUCLEOTIDE SEQUENCE [LARGE SCALE GENOMIC DNA]</scope>
    <source>
        <strain evidence="1 2">IEGM 1203</strain>
    </source>
</reference>
<organism evidence="1 2">
    <name type="scientific">Rhodococcus globerulus</name>
    <dbReference type="NCBI Taxonomy" id="33008"/>
    <lineage>
        <taxon>Bacteria</taxon>
        <taxon>Bacillati</taxon>
        <taxon>Actinomycetota</taxon>
        <taxon>Actinomycetes</taxon>
        <taxon>Mycobacteriales</taxon>
        <taxon>Nocardiaceae</taxon>
        <taxon>Rhodococcus</taxon>
    </lineage>
</organism>